<dbReference type="SUPFAM" id="SSF54518">
    <property type="entry name" value="Tubby C-terminal domain-like"/>
    <property type="match status" value="1"/>
</dbReference>
<evidence type="ECO:0000313" key="3">
    <source>
        <dbReference type="EMBL" id="EDW73571.1"/>
    </source>
</evidence>
<name>B4MN15_DROWI</name>
<dbReference type="KEGG" id="dwi:6638711"/>
<keyword evidence="2" id="KW-0106">Calcium</keyword>
<keyword evidence="2" id="KW-0449">Lipoprotein</keyword>
<comment type="similarity">
    <text evidence="1 2">Belongs to the phospholipid scramblase family.</text>
</comment>
<keyword evidence="4" id="KW-1185">Reference proteome</keyword>
<dbReference type="InterPro" id="IPR025659">
    <property type="entry name" value="Tubby-like_C"/>
</dbReference>
<proteinExistence type="inferred from homology"/>
<comment type="function">
    <text evidence="2">May mediate accelerated ATP-independent bidirectional transbilayer migration of phospholipids upon binding calcium ions that results in a loss of phospholipid asymmetry in the plasma membrane.</text>
</comment>
<reference evidence="3 4" key="1">
    <citation type="journal article" date="2007" name="Nature">
        <title>Evolution of genes and genomes on the Drosophila phylogeny.</title>
        <authorList>
            <consortium name="Drosophila 12 Genomes Consortium"/>
            <person name="Clark A.G."/>
            <person name="Eisen M.B."/>
            <person name="Smith D.R."/>
            <person name="Bergman C.M."/>
            <person name="Oliver B."/>
            <person name="Markow T.A."/>
            <person name="Kaufman T.C."/>
            <person name="Kellis M."/>
            <person name="Gelbart W."/>
            <person name="Iyer V.N."/>
            <person name="Pollard D.A."/>
            <person name="Sackton T.B."/>
            <person name="Larracuente A.M."/>
            <person name="Singh N.D."/>
            <person name="Abad J.P."/>
            <person name="Abt D.N."/>
            <person name="Adryan B."/>
            <person name="Aguade M."/>
            <person name="Akashi H."/>
            <person name="Anderson W.W."/>
            <person name="Aquadro C.F."/>
            <person name="Ardell D.H."/>
            <person name="Arguello R."/>
            <person name="Artieri C.G."/>
            <person name="Barbash D.A."/>
            <person name="Barker D."/>
            <person name="Barsanti P."/>
            <person name="Batterham P."/>
            <person name="Batzoglou S."/>
            <person name="Begun D."/>
            <person name="Bhutkar A."/>
            <person name="Blanco E."/>
            <person name="Bosak S.A."/>
            <person name="Bradley R.K."/>
            <person name="Brand A.D."/>
            <person name="Brent M.R."/>
            <person name="Brooks A.N."/>
            <person name="Brown R.H."/>
            <person name="Butlin R.K."/>
            <person name="Caggese C."/>
            <person name="Calvi B.R."/>
            <person name="Bernardo de Carvalho A."/>
            <person name="Caspi A."/>
            <person name="Castrezana S."/>
            <person name="Celniker S.E."/>
            <person name="Chang J.L."/>
            <person name="Chapple C."/>
            <person name="Chatterji S."/>
            <person name="Chinwalla A."/>
            <person name="Civetta A."/>
            <person name="Clifton S.W."/>
            <person name="Comeron J.M."/>
            <person name="Costello J.C."/>
            <person name="Coyne J.A."/>
            <person name="Daub J."/>
            <person name="David R.G."/>
            <person name="Delcher A.L."/>
            <person name="Delehaunty K."/>
            <person name="Do C.B."/>
            <person name="Ebling H."/>
            <person name="Edwards K."/>
            <person name="Eickbush T."/>
            <person name="Evans J.D."/>
            <person name="Filipski A."/>
            <person name="Findeiss S."/>
            <person name="Freyhult E."/>
            <person name="Fulton L."/>
            <person name="Fulton R."/>
            <person name="Garcia A.C."/>
            <person name="Gardiner A."/>
            <person name="Garfield D.A."/>
            <person name="Garvin B.E."/>
            <person name="Gibson G."/>
            <person name="Gilbert D."/>
            <person name="Gnerre S."/>
            <person name="Godfrey J."/>
            <person name="Good R."/>
            <person name="Gotea V."/>
            <person name="Gravely B."/>
            <person name="Greenberg A.J."/>
            <person name="Griffiths-Jones S."/>
            <person name="Gross S."/>
            <person name="Guigo R."/>
            <person name="Gustafson E.A."/>
            <person name="Haerty W."/>
            <person name="Hahn M.W."/>
            <person name="Halligan D.L."/>
            <person name="Halpern A.L."/>
            <person name="Halter G.M."/>
            <person name="Han M.V."/>
            <person name="Heger A."/>
            <person name="Hillier L."/>
            <person name="Hinrichs A.S."/>
            <person name="Holmes I."/>
            <person name="Hoskins R.A."/>
            <person name="Hubisz M.J."/>
            <person name="Hultmark D."/>
            <person name="Huntley M.A."/>
            <person name="Jaffe D.B."/>
            <person name="Jagadeeshan S."/>
            <person name="Jeck W.R."/>
            <person name="Johnson J."/>
            <person name="Jones C.D."/>
            <person name="Jordan W.C."/>
            <person name="Karpen G.H."/>
            <person name="Kataoka E."/>
            <person name="Keightley P.D."/>
            <person name="Kheradpour P."/>
            <person name="Kirkness E.F."/>
            <person name="Koerich L.B."/>
            <person name="Kristiansen K."/>
            <person name="Kudrna D."/>
            <person name="Kulathinal R.J."/>
            <person name="Kumar S."/>
            <person name="Kwok R."/>
            <person name="Lander E."/>
            <person name="Langley C.H."/>
            <person name="Lapoint R."/>
            <person name="Lazzaro B.P."/>
            <person name="Lee S.J."/>
            <person name="Levesque L."/>
            <person name="Li R."/>
            <person name="Lin C.F."/>
            <person name="Lin M.F."/>
            <person name="Lindblad-Toh K."/>
            <person name="Llopart A."/>
            <person name="Long M."/>
            <person name="Low L."/>
            <person name="Lozovsky E."/>
            <person name="Lu J."/>
            <person name="Luo M."/>
            <person name="Machado C.A."/>
            <person name="Makalowski W."/>
            <person name="Marzo M."/>
            <person name="Matsuda M."/>
            <person name="Matzkin L."/>
            <person name="McAllister B."/>
            <person name="McBride C.S."/>
            <person name="McKernan B."/>
            <person name="McKernan K."/>
            <person name="Mendez-Lago M."/>
            <person name="Minx P."/>
            <person name="Mollenhauer M.U."/>
            <person name="Montooth K."/>
            <person name="Mount S.M."/>
            <person name="Mu X."/>
            <person name="Myers E."/>
            <person name="Negre B."/>
            <person name="Newfeld S."/>
            <person name="Nielsen R."/>
            <person name="Noor M.A."/>
            <person name="O'Grady P."/>
            <person name="Pachter L."/>
            <person name="Papaceit M."/>
            <person name="Parisi M.J."/>
            <person name="Parisi M."/>
            <person name="Parts L."/>
            <person name="Pedersen J.S."/>
            <person name="Pesole G."/>
            <person name="Phillippy A.M."/>
            <person name="Ponting C.P."/>
            <person name="Pop M."/>
            <person name="Porcelli D."/>
            <person name="Powell J.R."/>
            <person name="Prohaska S."/>
            <person name="Pruitt K."/>
            <person name="Puig M."/>
            <person name="Quesneville H."/>
            <person name="Ram K.R."/>
            <person name="Rand D."/>
            <person name="Rasmussen M.D."/>
            <person name="Reed L.K."/>
            <person name="Reenan R."/>
            <person name="Reily A."/>
            <person name="Remington K.A."/>
            <person name="Rieger T.T."/>
            <person name="Ritchie M.G."/>
            <person name="Robin C."/>
            <person name="Rogers Y.H."/>
            <person name="Rohde C."/>
            <person name="Rozas J."/>
            <person name="Rubenfield M.J."/>
            <person name="Ruiz A."/>
            <person name="Russo S."/>
            <person name="Salzberg S.L."/>
            <person name="Sanchez-Gracia A."/>
            <person name="Saranga D.J."/>
            <person name="Sato H."/>
            <person name="Schaeffer S.W."/>
            <person name="Schatz M.C."/>
            <person name="Schlenke T."/>
            <person name="Schwartz R."/>
            <person name="Segarra C."/>
            <person name="Singh R.S."/>
            <person name="Sirot L."/>
            <person name="Sirota M."/>
            <person name="Sisneros N.B."/>
            <person name="Smith C.D."/>
            <person name="Smith T.F."/>
            <person name="Spieth J."/>
            <person name="Stage D.E."/>
            <person name="Stark A."/>
            <person name="Stephan W."/>
            <person name="Strausberg R.L."/>
            <person name="Strempel S."/>
            <person name="Sturgill D."/>
            <person name="Sutton G."/>
            <person name="Sutton G.G."/>
            <person name="Tao W."/>
            <person name="Teichmann S."/>
            <person name="Tobari Y.N."/>
            <person name="Tomimura Y."/>
            <person name="Tsolas J.M."/>
            <person name="Valente V.L."/>
            <person name="Venter E."/>
            <person name="Venter J.C."/>
            <person name="Vicario S."/>
            <person name="Vieira F.G."/>
            <person name="Vilella A.J."/>
            <person name="Villasante A."/>
            <person name="Walenz B."/>
            <person name="Wang J."/>
            <person name="Wasserman M."/>
            <person name="Watts T."/>
            <person name="Wilson D."/>
            <person name="Wilson R.K."/>
            <person name="Wing R.A."/>
            <person name="Wolfner M.F."/>
            <person name="Wong A."/>
            <person name="Wong G.K."/>
            <person name="Wu C.I."/>
            <person name="Wu G."/>
            <person name="Yamamoto D."/>
            <person name="Yang H.P."/>
            <person name="Yang S.P."/>
            <person name="Yorke J.A."/>
            <person name="Yoshida K."/>
            <person name="Zdobnov E."/>
            <person name="Zhang P."/>
            <person name="Zhang Y."/>
            <person name="Zimin A.V."/>
            <person name="Baldwin J."/>
            <person name="Abdouelleil A."/>
            <person name="Abdulkadir J."/>
            <person name="Abebe A."/>
            <person name="Abera B."/>
            <person name="Abreu J."/>
            <person name="Acer S.C."/>
            <person name="Aftuck L."/>
            <person name="Alexander A."/>
            <person name="An P."/>
            <person name="Anderson E."/>
            <person name="Anderson S."/>
            <person name="Arachi H."/>
            <person name="Azer M."/>
            <person name="Bachantsang P."/>
            <person name="Barry A."/>
            <person name="Bayul T."/>
            <person name="Berlin A."/>
            <person name="Bessette D."/>
            <person name="Bloom T."/>
            <person name="Blye J."/>
            <person name="Boguslavskiy L."/>
            <person name="Bonnet C."/>
            <person name="Boukhgalter B."/>
            <person name="Bourzgui I."/>
            <person name="Brown A."/>
            <person name="Cahill P."/>
            <person name="Channer S."/>
            <person name="Cheshatsang Y."/>
            <person name="Chuda L."/>
            <person name="Citroen M."/>
            <person name="Collymore A."/>
            <person name="Cooke P."/>
            <person name="Costello M."/>
            <person name="D'Aco K."/>
            <person name="Daza R."/>
            <person name="De Haan G."/>
            <person name="DeGray S."/>
            <person name="DeMaso C."/>
            <person name="Dhargay N."/>
            <person name="Dooley K."/>
            <person name="Dooley E."/>
            <person name="Doricent M."/>
            <person name="Dorje P."/>
            <person name="Dorjee K."/>
            <person name="Dupes A."/>
            <person name="Elong R."/>
            <person name="Falk J."/>
            <person name="Farina A."/>
            <person name="Faro S."/>
            <person name="Ferguson D."/>
            <person name="Fisher S."/>
            <person name="Foley C.D."/>
            <person name="Franke A."/>
            <person name="Friedrich D."/>
            <person name="Gadbois L."/>
            <person name="Gearin G."/>
            <person name="Gearin C.R."/>
            <person name="Giannoukos G."/>
            <person name="Goode T."/>
            <person name="Graham J."/>
            <person name="Grandbois E."/>
            <person name="Grewal S."/>
            <person name="Gyaltsen K."/>
            <person name="Hafez N."/>
            <person name="Hagos B."/>
            <person name="Hall J."/>
            <person name="Henson C."/>
            <person name="Hollinger A."/>
            <person name="Honan T."/>
            <person name="Huard M.D."/>
            <person name="Hughes L."/>
            <person name="Hurhula B."/>
            <person name="Husby M.E."/>
            <person name="Kamat A."/>
            <person name="Kanga B."/>
            <person name="Kashin S."/>
            <person name="Khazanovich D."/>
            <person name="Kisner P."/>
            <person name="Lance K."/>
            <person name="Lara M."/>
            <person name="Lee W."/>
            <person name="Lennon N."/>
            <person name="Letendre F."/>
            <person name="LeVine R."/>
            <person name="Lipovsky A."/>
            <person name="Liu X."/>
            <person name="Liu J."/>
            <person name="Liu S."/>
            <person name="Lokyitsang T."/>
            <person name="Lokyitsang Y."/>
            <person name="Lubonja R."/>
            <person name="Lui A."/>
            <person name="MacDonald P."/>
            <person name="Magnisalis V."/>
            <person name="Maru K."/>
            <person name="Matthews C."/>
            <person name="McCusker W."/>
            <person name="McDonough S."/>
            <person name="Mehta T."/>
            <person name="Meldrim J."/>
            <person name="Meneus L."/>
            <person name="Mihai O."/>
            <person name="Mihalev A."/>
            <person name="Mihova T."/>
            <person name="Mittelman R."/>
            <person name="Mlenga V."/>
            <person name="Montmayeur A."/>
            <person name="Mulrain L."/>
            <person name="Navidi A."/>
            <person name="Naylor J."/>
            <person name="Negash T."/>
            <person name="Nguyen T."/>
            <person name="Nguyen N."/>
            <person name="Nicol R."/>
            <person name="Norbu C."/>
            <person name="Norbu N."/>
            <person name="Novod N."/>
            <person name="O'Neill B."/>
            <person name="Osman S."/>
            <person name="Markiewicz E."/>
            <person name="Oyono O.L."/>
            <person name="Patti C."/>
            <person name="Phunkhang P."/>
            <person name="Pierre F."/>
            <person name="Priest M."/>
            <person name="Raghuraman S."/>
            <person name="Rege F."/>
            <person name="Reyes R."/>
            <person name="Rise C."/>
            <person name="Rogov P."/>
            <person name="Ross K."/>
            <person name="Ryan E."/>
            <person name="Settipalli S."/>
            <person name="Shea T."/>
            <person name="Sherpa N."/>
            <person name="Shi L."/>
            <person name="Shih D."/>
            <person name="Sparrow T."/>
            <person name="Spaulding J."/>
            <person name="Stalker J."/>
            <person name="Stange-Thomann N."/>
            <person name="Stavropoulos S."/>
            <person name="Stone C."/>
            <person name="Strader C."/>
            <person name="Tesfaye S."/>
            <person name="Thomson T."/>
            <person name="Thoulutsang Y."/>
            <person name="Thoulutsang D."/>
            <person name="Topham K."/>
            <person name="Topping I."/>
            <person name="Tsamla T."/>
            <person name="Vassiliev H."/>
            <person name="Vo A."/>
            <person name="Wangchuk T."/>
            <person name="Wangdi T."/>
            <person name="Weiand M."/>
            <person name="Wilkinson J."/>
            <person name="Wilson A."/>
            <person name="Yadav S."/>
            <person name="Young G."/>
            <person name="Yu Q."/>
            <person name="Zembek L."/>
            <person name="Zhong D."/>
            <person name="Zimmer A."/>
            <person name="Zwirko Z."/>
            <person name="Jaffe D.B."/>
            <person name="Alvarez P."/>
            <person name="Brockman W."/>
            <person name="Butler J."/>
            <person name="Chin C."/>
            <person name="Gnerre S."/>
            <person name="Grabherr M."/>
            <person name="Kleber M."/>
            <person name="Mauceli E."/>
            <person name="MacCallum I."/>
        </authorList>
    </citation>
    <scope>NUCLEOTIDE SEQUENCE [LARGE SCALE GENOMIC DNA]</scope>
    <source>
        <strain evidence="4">Tucson 14030-0811.24</strain>
    </source>
</reference>
<evidence type="ECO:0000256" key="1">
    <source>
        <dbReference type="ARBA" id="ARBA00005350"/>
    </source>
</evidence>
<dbReference type="PhylomeDB" id="B4MN15"/>
<dbReference type="HOGENOM" id="CLU_053024_2_0_1"/>
<sequence>MMQMKEYKEVPQDVPHDDAVVRQPQVTGNPVVSDSVTAGGGGGGAVENWMSIPVGMPNCPQGLEYLTALDQLLISQKIEKLELITGFETKNRFKIKNSLGQNVYFATEESDCCTRNLLGRSRPFEMKILDNFQNEVLHLHRPFRCDILCCFPNCLNAVEVQAPPGQVIGTVEQVCTFMKPKFNIKNSFGDIVLTIEGPVCPCKCFSDTNFKVFSVNNEQIGKISKQWSGLGRELFTDADYFSVTFPLHLDVRMKALIFSALFLIDVVYYEQ</sequence>
<organism evidence="3 4">
    <name type="scientific">Drosophila willistoni</name>
    <name type="common">Fruit fly</name>
    <dbReference type="NCBI Taxonomy" id="7260"/>
    <lineage>
        <taxon>Eukaryota</taxon>
        <taxon>Metazoa</taxon>
        <taxon>Ecdysozoa</taxon>
        <taxon>Arthropoda</taxon>
        <taxon>Hexapoda</taxon>
        <taxon>Insecta</taxon>
        <taxon>Pterygota</taxon>
        <taxon>Neoptera</taxon>
        <taxon>Endopterygota</taxon>
        <taxon>Diptera</taxon>
        <taxon>Brachycera</taxon>
        <taxon>Muscomorpha</taxon>
        <taxon>Ephydroidea</taxon>
        <taxon>Drosophilidae</taxon>
        <taxon>Drosophila</taxon>
        <taxon>Sophophora</taxon>
    </lineage>
</organism>
<dbReference type="InterPro" id="IPR005552">
    <property type="entry name" value="Scramblase"/>
</dbReference>
<dbReference type="STRING" id="7260.B4MN15"/>
<dbReference type="FunCoup" id="B4MN15">
    <property type="interactions" value="75"/>
</dbReference>
<dbReference type="EMBL" id="CH963847">
    <property type="protein sequence ID" value="EDW73571.1"/>
    <property type="molecule type" value="Genomic_DNA"/>
</dbReference>
<evidence type="ECO:0000256" key="2">
    <source>
        <dbReference type="RuleBase" id="RU363116"/>
    </source>
</evidence>
<dbReference type="GO" id="GO:0005886">
    <property type="term" value="C:plasma membrane"/>
    <property type="evidence" value="ECO:0007669"/>
    <property type="project" value="EnsemblMetazoa"/>
</dbReference>
<dbReference type="PANTHER" id="PTHR23248">
    <property type="entry name" value="PHOSPHOLIPID SCRAMBLASE-RELATED"/>
    <property type="match status" value="1"/>
</dbReference>
<evidence type="ECO:0000313" key="4">
    <source>
        <dbReference type="Proteomes" id="UP000007798"/>
    </source>
</evidence>
<keyword evidence="2" id="KW-0564">Palmitate</keyword>
<dbReference type="InParanoid" id="B4MN15"/>
<dbReference type="PANTHER" id="PTHR23248:SF9">
    <property type="entry name" value="PHOSPHOLIPID SCRAMBLASE"/>
    <property type="match status" value="1"/>
</dbReference>
<dbReference type="OMA" id="LWKQTSH"/>
<protein>
    <recommendedName>
        <fullName evidence="2">Phospholipid scramblase</fullName>
    </recommendedName>
</protein>
<dbReference type="OrthoDB" id="191150at2759"/>
<accession>B4MN15</accession>
<comment type="cofactor">
    <cofactor evidence="2">
        <name>Ca(2+)</name>
        <dbReference type="ChEBI" id="CHEBI:29108"/>
    </cofactor>
</comment>
<dbReference type="Proteomes" id="UP000007798">
    <property type="component" value="Unassembled WGS sequence"/>
</dbReference>
<gene>
    <name evidence="3" type="primary">Dwil\GK17620</name>
    <name evidence="3" type="ORF">Dwil_GK17620</name>
</gene>
<dbReference type="eggNOG" id="KOG0621">
    <property type="taxonomic scope" value="Eukaryota"/>
</dbReference>
<dbReference type="AlphaFoldDB" id="B4MN15"/>
<dbReference type="GO" id="GO:0050804">
    <property type="term" value="P:modulation of chemical synaptic transmission"/>
    <property type="evidence" value="ECO:0007669"/>
    <property type="project" value="EnsemblMetazoa"/>
</dbReference>
<dbReference type="Pfam" id="PF03803">
    <property type="entry name" value="Scramblase"/>
    <property type="match status" value="1"/>
</dbReference>
<dbReference type="GO" id="GO:0017128">
    <property type="term" value="F:phospholipid scramblase activity"/>
    <property type="evidence" value="ECO:0007669"/>
    <property type="project" value="InterPro"/>
</dbReference>